<dbReference type="SUPFAM" id="SSF52266">
    <property type="entry name" value="SGNH hydrolase"/>
    <property type="match status" value="1"/>
</dbReference>
<accession>M2APG8</accession>
<reference evidence="2" key="2">
    <citation type="journal article" date="2013" name="Mar. Genomics">
        <title>Expression of sulfatases in Rhodopirellula baltica and the diversity of sulfatases in the genus Rhodopirellula.</title>
        <authorList>
            <person name="Wegner C.E."/>
            <person name="Richter-Heitmann T."/>
            <person name="Klindworth A."/>
            <person name="Klockow C."/>
            <person name="Richter M."/>
            <person name="Achstetter T."/>
            <person name="Glockner F.O."/>
            <person name="Harder J."/>
        </authorList>
    </citation>
    <scope>NUCLEOTIDE SEQUENCE [LARGE SCALE GENOMIC DNA]</scope>
    <source>
        <strain evidence="2">6C</strain>
    </source>
</reference>
<keyword evidence="1" id="KW-0472">Membrane</keyword>
<evidence type="ECO:0000313" key="3">
    <source>
        <dbReference type="Proteomes" id="UP000011529"/>
    </source>
</evidence>
<keyword evidence="1" id="KW-1133">Transmembrane helix</keyword>
<dbReference type="GO" id="GO:0016788">
    <property type="term" value="F:hydrolase activity, acting on ester bonds"/>
    <property type="evidence" value="ECO:0007669"/>
    <property type="project" value="UniProtKB-ARBA"/>
</dbReference>
<dbReference type="AlphaFoldDB" id="M2APG8"/>
<dbReference type="PATRIC" id="fig|1263867.3.peg.4987"/>
<sequence length="410" mass="47173">MLPRHLPPHRLPLDATHDDGRIMNQKRVRLSLKKRIAFSAFVTLSFFCFAEIGFRAMEIFWPPRHVDFGLGFNDDSRVFVDSTLHPGYMETDPAKRVSFVRQRFLREKPADVYRIVALGGSSVNYLEPEFEQLERQLSSESKQIEIINCGGLAYGSHRLVLVMREMLEYEPDLMLLYTGHNEFEEVEQLSLSGVDKLSFERTISHSAIIRFLRDRRADYEVDRLEKEHNQRLLAREEPVSDSNFARAWSHDFGEQDVQERMQSYEHNLRLILATTKQQQIPVIMGTVSSNLLQPYLPREAAVRYQRVYELWKDGKKDEGLQLAKQILAETTGRHQCSELENNILKDLADEYSLPLVDVESMIATAEPHGIPGETLFDDHCHLNDAGRAIWIAGYAPQIQKAIASDSVVSE</sequence>
<name>M2APG8_9BACT</name>
<gene>
    <name evidence="2" type="ORF">RE6C_04651</name>
</gene>
<protein>
    <recommendedName>
        <fullName evidence="4">SGNH hydrolase-type esterase domain-containing protein</fullName>
    </recommendedName>
</protein>
<keyword evidence="3" id="KW-1185">Reference proteome</keyword>
<dbReference type="Gene3D" id="3.40.50.1110">
    <property type="entry name" value="SGNH hydrolase"/>
    <property type="match status" value="1"/>
</dbReference>
<reference evidence="2" key="1">
    <citation type="submission" date="2012-11" db="EMBL/GenBank/DDBJ databases">
        <title>Permanent draft genomes of Rhodopirellula europaea strain SH398 and 6C.</title>
        <authorList>
            <person name="Richter M."/>
            <person name="Richter-Heitmann T."/>
            <person name="Frank C."/>
            <person name="Harder J."/>
            <person name="Glockner F.O."/>
        </authorList>
    </citation>
    <scope>NUCLEOTIDE SEQUENCE</scope>
    <source>
        <strain evidence="2">6C</strain>
    </source>
</reference>
<proteinExistence type="predicted"/>
<keyword evidence="1" id="KW-0812">Transmembrane</keyword>
<feature type="transmembrane region" description="Helical" evidence="1">
    <location>
        <begin position="36"/>
        <end position="54"/>
    </location>
</feature>
<dbReference type="EMBL" id="ANMO01000212">
    <property type="protein sequence ID" value="EMB14627.1"/>
    <property type="molecule type" value="Genomic_DNA"/>
</dbReference>
<evidence type="ECO:0000313" key="2">
    <source>
        <dbReference type="EMBL" id="EMB14627.1"/>
    </source>
</evidence>
<evidence type="ECO:0008006" key="4">
    <source>
        <dbReference type="Google" id="ProtNLM"/>
    </source>
</evidence>
<comment type="caution">
    <text evidence="2">The sequence shown here is derived from an EMBL/GenBank/DDBJ whole genome shotgun (WGS) entry which is preliminary data.</text>
</comment>
<dbReference type="InterPro" id="IPR036514">
    <property type="entry name" value="SGNH_hydro_sf"/>
</dbReference>
<organism evidence="2 3">
    <name type="scientific">Rhodopirellula europaea 6C</name>
    <dbReference type="NCBI Taxonomy" id="1263867"/>
    <lineage>
        <taxon>Bacteria</taxon>
        <taxon>Pseudomonadati</taxon>
        <taxon>Planctomycetota</taxon>
        <taxon>Planctomycetia</taxon>
        <taxon>Pirellulales</taxon>
        <taxon>Pirellulaceae</taxon>
        <taxon>Rhodopirellula</taxon>
    </lineage>
</organism>
<dbReference type="Proteomes" id="UP000011529">
    <property type="component" value="Unassembled WGS sequence"/>
</dbReference>
<evidence type="ECO:0000256" key="1">
    <source>
        <dbReference type="SAM" id="Phobius"/>
    </source>
</evidence>